<keyword evidence="3" id="KW-1185">Reference proteome</keyword>
<evidence type="ECO:0000256" key="1">
    <source>
        <dbReference type="SAM" id="MobiDB-lite"/>
    </source>
</evidence>
<dbReference type="AlphaFoldDB" id="A0A485PI72"/>
<name>A0A485PI72_LYNPA</name>
<protein>
    <submittedName>
        <fullName evidence="2">Uncharacterized protein</fullName>
    </submittedName>
</protein>
<reference evidence="2 3" key="1">
    <citation type="submission" date="2019-01" db="EMBL/GenBank/DDBJ databases">
        <authorList>
            <person name="Alioto T."/>
            <person name="Alioto T."/>
        </authorList>
    </citation>
    <scope>NUCLEOTIDE SEQUENCE [LARGE SCALE GENOMIC DNA]</scope>
</reference>
<proteinExistence type="predicted"/>
<dbReference type="Proteomes" id="UP000386466">
    <property type="component" value="Unassembled WGS sequence"/>
</dbReference>
<accession>A0A485PI72</accession>
<organism evidence="2 3">
    <name type="scientific">Lynx pardinus</name>
    <name type="common">Iberian lynx</name>
    <name type="synonym">Felis pardina</name>
    <dbReference type="NCBI Taxonomy" id="191816"/>
    <lineage>
        <taxon>Eukaryota</taxon>
        <taxon>Metazoa</taxon>
        <taxon>Chordata</taxon>
        <taxon>Craniata</taxon>
        <taxon>Vertebrata</taxon>
        <taxon>Euteleostomi</taxon>
        <taxon>Mammalia</taxon>
        <taxon>Eutheria</taxon>
        <taxon>Laurasiatheria</taxon>
        <taxon>Carnivora</taxon>
        <taxon>Feliformia</taxon>
        <taxon>Felidae</taxon>
        <taxon>Felinae</taxon>
        <taxon>Lynx</taxon>
    </lineage>
</organism>
<feature type="region of interest" description="Disordered" evidence="1">
    <location>
        <begin position="1"/>
        <end position="21"/>
    </location>
</feature>
<sequence>MMPKRKAAGDSEGDKAKVKDDHRGLQGYLLNLLESQSPDLRRPLQRRETWYPKGKRGQLIVARMGITLQNIELPKQTGHRKLKVLGMPSEMWAFWITMYSW</sequence>
<gene>
    <name evidence="2" type="ORF">LYPA_23C005945</name>
</gene>
<dbReference type="EMBL" id="CAAGRJ010034730">
    <property type="protein sequence ID" value="VFV43943.1"/>
    <property type="molecule type" value="Genomic_DNA"/>
</dbReference>
<feature type="compositionally biased region" description="Basic and acidic residues" evidence="1">
    <location>
        <begin position="7"/>
        <end position="21"/>
    </location>
</feature>
<evidence type="ECO:0000313" key="3">
    <source>
        <dbReference type="Proteomes" id="UP000386466"/>
    </source>
</evidence>
<evidence type="ECO:0000313" key="2">
    <source>
        <dbReference type="EMBL" id="VFV43943.1"/>
    </source>
</evidence>